<organism evidence="6 7">
    <name type="scientific">Stereocaulon virgatum</name>
    <dbReference type="NCBI Taxonomy" id="373712"/>
    <lineage>
        <taxon>Eukaryota</taxon>
        <taxon>Fungi</taxon>
        <taxon>Dikarya</taxon>
        <taxon>Ascomycota</taxon>
        <taxon>Pezizomycotina</taxon>
        <taxon>Lecanoromycetes</taxon>
        <taxon>OSLEUM clade</taxon>
        <taxon>Lecanoromycetidae</taxon>
        <taxon>Lecanorales</taxon>
        <taxon>Lecanorineae</taxon>
        <taxon>Stereocaulaceae</taxon>
        <taxon>Stereocaulon</taxon>
    </lineage>
</organism>
<dbReference type="PANTHER" id="PTHR47256">
    <property type="entry name" value="ZN(II)2CYS6 TRANSCRIPTION FACTOR (EUROFUNG)-RELATED"/>
    <property type="match status" value="1"/>
</dbReference>
<evidence type="ECO:0000256" key="1">
    <source>
        <dbReference type="ARBA" id="ARBA00022723"/>
    </source>
</evidence>
<feature type="region of interest" description="Disordered" evidence="4">
    <location>
        <begin position="1"/>
        <end position="87"/>
    </location>
</feature>
<gene>
    <name evidence="6" type="ORF">N7G274_001759</name>
</gene>
<dbReference type="CDD" id="cd12148">
    <property type="entry name" value="fungal_TF_MHR"/>
    <property type="match status" value="1"/>
</dbReference>
<evidence type="ECO:0000256" key="2">
    <source>
        <dbReference type="ARBA" id="ARBA00023242"/>
    </source>
</evidence>
<dbReference type="EMBL" id="JBEFKJ010000004">
    <property type="protein sequence ID" value="KAL2046312.1"/>
    <property type="molecule type" value="Genomic_DNA"/>
</dbReference>
<keyword evidence="7" id="KW-1185">Reference proteome</keyword>
<feature type="compositionally biased region" description="Polar residues" evidence="4">
    <location>
        <begin position="10"/>
        <end position="40"/>
    </location>
</feature>
<keyword evidence="2" id="KW-0539">Nucleus</keyword>
<dbReference type="Proteomes" id="UP001590950">
    <property type="component" value="Unassembled WGS sequence"/>
</dbReference>
<dbReference type="InterPro" id="IPR053187">
    <property type="entry name" value="Notoamide_regulator"/>
</dbReference>
<proteinExistence type="predicted"/>
<feature type="coiled-coil region" evidence="3">
    <location>
        <begin position="150"/>
        <end position="177"/>
    </location>
</feature>
<dbReference type="InterPro" id="IPR001138">
    <property type="entry name" value="Zn2Cys6_DnaBD"/>
</dbReference>
<reference evidence="6 7" key="1">
    <citation type="submission" date="2024-09" db="EMBL/GenBank/DDBJ databases">
        <title>Rethinking Asexuality: The Enigmatic Case of Functional Sexual Genes in Lepraria (Stereocaulaceae).</title>
        <authorList>
            <person name="Doellman M."/>
            <person name="Sun Y."/>
            <person name="Barcenas-Pena A."/>
            <person name="Lumbsch H.T."/>
            <person name="Grewe F."/>
        </authorList>
    </citation>
    <scope>NUCLEOTIDE SEQUENCE [LARGE SCALE GENOMIC DNA]</scope>
    <source>
        <strain evidence="6 7">Mercado 3170</strain>
    </source>
</reference>
<accession>A0ABR4AKL6</accession>
<dbReference type="Gene3D" id="4.10.240.10">
    <property type="entry name" value="Zn(2)-C6 fungal-type DNA-binding domain"/>
    <property type="match status" value="1"/>
</dbReference>
<dbReference type="CDD" id="cd00067">
    <property type="entry name" value="GAL4"/>
    <property type="match status" value="1"/>
</dbReference>
<keyword evidence="3" id="KW-0175">Coiled coil</keyword>
<evidence type="ECO:0000256" key="3">
    <source>
        <dbReference type="SAM" id="Coils"/>
    </source>
</evidence>
<comment type="caution">
    <text evidence="6">The sequence shown here is derived from an EMBL/GenBank/DDBJ whole genome shotgun (WGS) entry which is preliminary data.</text>
</comment>
<keyword evidence="1" id="KW-0479">Metal-binding</keyword>
<feature type="region of interest" description="Disordered" evidence="4">
    <location>
        <begin position="709"/>
        <end position="739"/>
    </location>
</feature>
<evidence type="ECO:0000313" key="7">
    <source>
        <dbReference type="Proteomes" id="UP001590950"/>
    </source>
</evidence>
<feature type="domain" description="Xylanolytic transcriptional activator regulatory" evidence="5">
    <location>
        <begin position="273"/>
        <end position="405"/>
    </location>
</feature>
<evidence type="ECO:0000259" key="5">
    <source>
        <dbReference type="Pfam" id="PF04082"/>
    </source>
</evidence>
<protein>
    <recommendedName>
        <fullName evidence="5">Xylanolytic transcriptional activator regulatory domain-containing protein</fullName>
    </recommendedName>
</protein>
<feature type="compositionally biased region" description="Low complexity" evidence="4">
    <location>
        <begin position="41"/>
        <end position="61"/>
    </location>
</feature>
<evidence type="ECO:0000313" key="6">
    <source>
        <dbReference type="EMBL" id="KAL2046312.1"/>
    </source>
</evidence>
<name>A0ABR4AKL6_9LECA</name>
<dbReference type="PANTHER" id="PTHR47256:SF1">
    <property type="entry name" value="ZN(II)2CYS6 TRANSCRIPTION FACTOR (EUROFUNG)"/>
    <property type="match status" value="1"/>
</dbReference>
<dbReference type="Pfam" id="PF04082">
    <property type="entry name" value="Fungal_trans"/>
    <property type="match status" value="1"/>
</dbReference>
<evidence type="ECO:0000256" key="4">
    <source>
        <dbReference type="SAM" id="MobiDB-lite"/>
    </source>
</evidence>
<dbReference type="InterPro" id="IPR007219">
    <property type="entry name" value="XnlR_reg_dom"/>
</dbReference>
<dbReference type="InterPro" id="IPR036864">
    <property type="entry name" value="Zn2-C6_fun-type_DNA-bd_sf"/>
</dbReference>
<sequence length="739" mass="83720">MADQPGPLDQSGTSGARTQRSDTMSTDDSSNQSMQDVQPVSSTHPSSSTNPPTSETTSTSSGQPRPGTASSSTGRKRKVPDSVTPNACTNCKKARAKVSKLSIPLGPVIKDARVLNVPLQCDGAKPACKRCVNRNLRDTCHYEIHAKTAKEQMIREIQRLQRKNEHLEEEKDNLGEKNSWIEQIIASLKNDGQGTDIISRLKRGESHQTIAEWLGRPLVTARRGEDPQSLSPTTEHSITEAITQYHRRMVEDRDPRYWTNVTPEASLIEHLVYLYFTWIHPAHMLFDEGHFMTSFKECSDTYCSSALVNIICAMSCNLLHDESWEDDGQTRAGIELMRNKFIDETRALMQCADRGKMTTIQTYAIMFLVELGSGNALLGASHLRLAVETLVSRTTLEQSSESEEISAWGILTLHTAWSGLTYQKPTIPIPTTAHPLNNVPMDQKDDIWRFYRQPGDTDLSDRASFSRIVASEDAKLFRIVHETILVYCGSRGRASARSVLDLYGRFLEWQENLPLELQDVENEPLPHVLVLHIRYHVALVHLLQPLLHLDRFYQESYEQLQSFVIRHAKRGFHLLDRYSRLYTNYYLSPLHLFCLVHICDAVVRYDDPDEARRTEYIHYCFTSLEQAKVGYPLAGPLQKMFRTALSDYKVSISDELESIIGASARIGLEELLEACTRESYVQPILQIVPNMETGLGQDFMDGYHQQYESRTVEQSQEERSSGTARGKQKRVDIGALLNR</sequence>